<proteinExistence type="predicted"/>
<protein>
    <submittedName>
        <fullName evidence="2">Murein DD-endopeptidase MepM and murein hydrolase activator NlpD, contain LysM domain</fullName>
    </submittedName>
</protein>
<dbReference type="InterPro" id="IPR011055">
    <property type="entry name" value="Dup_hybrid_motif"/>
</dbReference>
<keyword evidence="2" id="KW-0378">Hydrolase</keyword>
<dbReference type="SUPFAM" id="SSF51261">
    <property type="entry name" value="Duplicated hybrid motif"/>
    <property type="match status" value="1"/>
</dbReference>
<dbReference type="PANTHER" id="PTHR21666">
    <property type="entry name" value="PEPTIDASE-RELATED"/>
    <property type="match status" value="1"/>
</dbReference>
<sequence length="209" mass="23132">MKALTIFFCLLAGLSETKAQEFHTVDRGFNPKKVNLHRSEFVSETTETPVINPIVLADSESDSGMAVLFSPPLDRMVATSGFGYRKDPFVGSRQFHSGIDLQSNKSEVYGMLPGKVIETGYDSKLGRYIKIRHGQYLAIYGHLNSIFVSPEDFVRPGMLIGITGSTGRSTGDHLHLSIKKGDQPIHPLLFLKAIHMVKSKEDLLNLLTP</sequence>
<name>A0A1H3TBQ9_9BACT</name>
<dbReference type="RefSeq" id="WP_019599732.1">
    <property type="nucleotide sequence ID" value="NZ_FNQC01000016.1"/>
</dbReference>
<comment type="caution">
    <text evidence="2">The sequence shown here is derived from an EMBL/GenBank/DDBJ whole genome shotgun (WGS) entry which is preliminary data.</text>
</comment>
<dbReference type="EMBL" id="FNQC01000016">
    <property type="protein sequence ID" value="SDZ47540.1"/>
    <property type="molecule type" value="Genomic_DNA"/>
</dbReference>
<dbReference type="Gene3D" id="2.70.70.10">
    <property type="entry name" value="Glucose Permease (Domain IIA)"/>
    <property type="match status" value="1"/>
</dbReference>
<dbReference type="InterPro" id="IPR050570">
    <property type="entry name" value="Cell_wall_metabolism_enzyme"/>
</dbReference>
<evidence type="ECO:0000313" key="3">
    <source>
        <dbReference type="Proteomes" id="UP000199663"/>
    </source>
</evidence>
<dbReference type="PANTHER" id="PTHR21666:SF270">
    <property type="entry name" value="MUREIN HYDROLASE ACTIVATOR ENVC"/>
    <property type="match status" value="1"/>
</dbReference>
<keyword evidence="3" id="KW-1185">Reference proteome</keyword>
<reference evidence="2 3" key="1">
    <citation type="submission" date="2016-10" db="EMBL/GenBank/DDBJ databases">
        <authorList>
            <person name="Varghese N."/>
            <person name="Submissions S."/>
        </authorList>
    </citation>
    <scope>NUCLEOTIDE SEQUENCE [LARGE SCALE GENOMIC DNA]</scope>
    <source>
        <strain evidence="2 3">DSM 17997</strain>
    </source>
</reference>
<dbReference type="GO" id="GO:0016787">
    <property type="term" value="F:hydrolase activity"/>
    <property type="evidence" value="ECO:0007669"/>
    <property type="project" value="UniProtKB-KW"/>
</dbReference>
<dbReference type="CDD" id="cd12797">
    <property type="entry name" value="M23_peptidase"/>
    <property type="match status" value="1"/>
</dbReference>
<dbReference type="Pfam" id="PF01551">
    <property type="entry name" value="Peptidase_M23"/>
    <property type="match status" value="1"/>
</dbReference>
<accession>A0A1H3TBQ9</accession>
<organism evidence="2 3">
    <name type="scientific">Rhodonellum ikkaensis</name>
    <dbReference type="NCBI Taxonomy" id="336829"/>
    <lineage>
        <taxon>Bacteria</taxon>
        <taxon>Pseudomonadati</taxon>
        <taxon>Bacteroidota</taxon>
        <taxon>Cytophagia</taxon>
        <taxon>Cytophagales</taxon>
        <taxon>Cytophagaceae</taxon>
        <taxon>Rhodonellum</taxon>
    </lineage>
</organism>
<dbReference type="InterPro" id="IPR016047">
    <property type="entry name" value="M23ase_b-sheet_dom"/>
</dbReference>
<evidence type="ECO:0000259" key="1">
    <source>
        <dbReference type="Pfam" id="PF01551"/>
    </source>
</evidence>
<feature type="domain" description="M23ase beta-sheet core" evidence="1">
    <location>
        <begin position="94"/>
        <end position="187"/>
    </location>
</feature>
<gene>
    <name evidence="2" type="ORF">SAMN05444412_11656</name>
</gene>
<dbReference type="Proteomes" id="UP000199663">
    <property type="component" value="Unassembled WGS sequence"/>
</dbReference>
<evidence type="ECO:0000313" key="2">
    <source>
        <dbReference type="EMBL" id="SDZ47540.1"/>
    </source>
</evidence>